<accession>A0A9P1N1M3</accession>
<dbReference type="AlphaFoldDB" id="A0A9P1N1M3"/>
<proteinExistence type="predicted"/>
<comment type="caution">
    <text evidence="1">The sequence shown here is derived from an EMBL/GenBank/DDBJ whole genome shotgun (WGS) entry which is preliminary data.</text>
</comment>
<name>A0A9P1N1M3_9PELO</name>
<protein>
    <submittedName>
        <fullName evidence="1">Uncharacterized protein</fullName>
    </submittedName>
</protein>
<evidence type="ECO:0000313" key="2">
    <source>
        <dbReference type="Proteomes" id="UP001152747"/>
    </source>
</evidence>
<evidence type="ECO:0000313" key="1">
    <source>
        <dbReference type="EMBL" id="CAI5448105.1"/>
    </source>
</evidence>
<reference evidence="1" key="1">
    <citation type="submission" date="2022-11" db="EMBL/GenBank/DDBJ databases">
        <authorList>
            <person name="Kikuchi T."/>
        </authorList>
    </citation>
    <scope>NUCLEOTIDE SEQUENCE</scope>
    <source>
        <strain evidence="1">PS1010</strain>
    </source>
</reference>
<dbReference type="Proteomes" id="UP001152747">
    <property type="component" value="Unassembled WGS sequence"/>
</dbReference>
<dbReference type="EMBL" id="CANHGI010000004">
    <property type="protein sequence ID" value="CAI5448105.1"/>
    <property type="molecule type" value="Genomic_DNA"/>
</dbReference>
<gene>
    <name evidence="1" type="ORF">CAMP_LOCUS10742</name>
</gene>
<organism evidence="1 2">
    <name type="scientific">Caenorhabditis angaria</name>
    <dbReference type="NCBI Taxonomy" id="860376"/>
    <lineage>
        <taxon>Eukaryota</taxon>
        <taxon>Metazoa</taxon>
        <taxon>Ecdysozoa</taxon>
        <taxon>Nematoda</taxon>
        <taxon>Chromadorea</taxon>
        <taxon>Rhabditida</taxon>
        <taxon>Rhabditina</taxon>
        <taxon>Rhabditomorpha</taxon>
        <taxon>Rhabditoidea</taxon>
        <taxon>Rhabditidae</taxon>
        <taxon>Peloderinae</taxon>
        <taxon>Caenorhabditis</taxon>
    </lineage>
</organism>
<keyword evidence="2" id="KW-1185">Reference proteome</keyword>
<sequence>MVPGNNTVNIQLTENNFFEFFLDFTGGKVIETEVTLIIDSDCSEEPESSLSLVNTETYTNSENEERYVTIYRDTVALSDVSFKYHFNRTAVLEEFTEIVSGLI</sequence>